<proteinExistence type="predicted"/>
<organism evidence="1 2">
    <name type="scientific">Violaceomyces palustris</name>
    <dbReference type="NCBI Taxonomy" id="1673888"/>
    <lineage>
        <taxon>Eukaryota</taxon>
        <taxon>Fungi</taxon>
        <taxon>Dikarya</taxon>
        <taxon>Basidiomycota</taxon>
        <taxon>Ustilaginomycotina</taxon>
        <taxon>Ustilaginomycetes</taxon>
        <taxon>Violaceomycetales</taxon>
        <taxon>Violaceomycetaceae</taxon>
        <taxon>Violaceomyces</taxon>
    </lineage>
</organism>
<dbReference type="Proteomes" id="UP000245626">
    <property type="component" value="Unassembled WGS sequence"/>
</dbReference>
<evidence type="ECO:0000313" key="2">
    <source>
        <dbReference type="Proteomes" id="UP000245626"/>
    </source>
</evidence>
<accession>A0ACD0P424</accession>
<dbReference type="EMBL" id="KZ819755">
    <property type="protein sequence ID" value="PWN52848.1"/>
    <property type="molecule type" value="Genomic_DNA"/>
</dbReference>
<evidence type="ECO:0000313" key="1">
    <source>
        <dbReference type="EMBL" id="PWN52848.1"/>
    </source>
</evidence>
<keyword evidence="2" id="KW-1185">Reference proteome</keyword>
<gene>
    <name evidence="1" type="ORF">IE53DRAFT_246646</name>
</gene>
<sequence>MCFDLPFECGWWRVEWSVGGGRPVVMRFRLPTIVDRIWWSHTVAGVSVIYAFGFEQDFTDVKDGKGRGRRRKRGRERETEGEREGGRERETAGEREGGRERETEGERERERERDLRNVTAVVSL</sequence>
<name>A0ACD0P424_9BASI</name>
<protein>
    <submittedName>
        <fullName evidence="1">Uncharacterized protein</fullName>
    </submittedName>
</protein>
<reference evidence="1 2" key="1">
    <citation type="journal article" date="2018" name="Mol. Biol. Evol.">
        <title>Broad Genomic Sampling Reveals a Smut Pathogenic Ancestry of the Fungal Clade Ustilaginomycotina.</title>
        <authorList>
            <person name="Kijpornyongpan T."/>
            <person name="Mondo S.J."/>
            <person name="Barry K."/>
            <person name="Sandor L."/>
            <person name="Lee J."/>
            <person name="Lipzen A."/>
            <person name="Pangilinan J."/>
            <person name="LaButti K."/>
            <person name="Hainaut M."/>
            <person name="Henrissat B."/>
            <person name="Grigoriev I.V."/>
            <person name="Spatafora J.W."/>
            <person name="Aime M.C."/>
        </authorList>
    </citation>
    <scope>NUCLEOTIDE SEQUENCE [LARGE SCALE GENOMIC DNA]</scope>
    <source>
        <strain evidence="1 2">SA 807</strain>
    </source>
</reference>